<organism evidence="1 2">
    <name type="scientific">Funneliformis caledonium</name>
    <dbReference type="NCBI Taxonomy" id="1117310"/>
    <lineage>
        <taxon>Eukaryota</taxon>
        <taxon>Fungi</taxon>
        <taxon>Fungi incertae sedis</taxon>
        <taxon>Mucoromycota</taxon>
        <taxon>Glomeromycotina</taxon>
        <taxon>Glomeromycetes</taxon>
        <taxon>Glomerales</taxon>
        <taxon>Glomeraceae</taxon>
        <taxon>Funneliformis</taxon>
    </lineage>
</organism>
<feature type="non-terminal residue" evidence="1">
    <location>
        <position position="1"/>
    </location>
</feature>
<evidence type="ECO:0000313" key="2">
    <source>
        <dbReference type="Proteomes" id="UP000789570"/>
    </source>
</evidence>
<dbReference type="AlphaFoldDB" id="A0A9N9G3L9"/>
<comment type="caution">
    <text evidence="1">The sequence shown here is derived from an EMBL/GenBank/DDBJ whole genome shotgun (WGS) entry which is preliminary data.</text>
</comment>
<dbReference type="Proteomes" id="UP000789570">
    <property type="component" value="Unassembled WGS sequence"/>
</dbReference>
<accession>A0A9N9G3L9</accession>
<protein>
    <submittedName>
        <fullName evidence="1">15653_t:CDS:1</fullName>
    </submittedName>
</protein>
<gene>
    <name evidence="1" type="ORF">FCALED_LOCUS7503</name>
</gene>
<keyword evidence="2" id="KW-1185">Reference proteome</keyword>
<dbReference type="OrthoDB" id="2406411at2759"/>
<name>A0A9N9G3L9_9GLOM</name>
<proteinExistence type="predicted"/>
<sequence length="127" mass="15159">LDVNHLSDISKIHSYYITNAATELNYVNQDITDKEIEDIISRATYCMFTETDMFDDEYFQDESDFTQSYTEPILDSSFSEINLRLEEYFDFNEDFNQEEFLKNTEEIEQIEHGNKNFDIESLLQDIE</sequence>
<reference evidence="1" key="1">
    <citation type="submission" date="2021-06" db="EMBL/GenBank/DDBJ databases">
        <authorList>
            <person name="Kallberg Y."/>
            <person name="Tangrot J."/>
            <person name="Rosling A."/>
        </authorList>
    </citation>
    <scope>NUCLEOTIDE SEQUENCE</scope>
    <source>
        <strain evidence="1">UK204</strain>
    </source>
</reference>
<evidence type="ECO:0000313" key="1">
    <source>
        <dbReference type="EMBL" id="CAG8579150.1"/>
    </source>
</evidence>
<dbReference type="EMBL" id="CAJVPQ010001999">
    <property type="protein sequence ID" value="CAG8579150.1"/>
    <property type="molecule type" value="Genomic_DNA"/>
</dbReference>